<dbReference type="AlphaFoldDB" id="A0A7W6BHE2"/>
<dbReference type="EMBL" id="JACIDT010000002">
    <property type="protein sequence ID" value="MBB3925056.1"/>
    <property type="molecule type" value="Genomic_DNA"/>
</dbReference>
<reference evidence="1 2" key="1">
    <citation type="submission" date="2020-08" db="EMBL/GenBank/DDBJ databases">
        <title>Genomic Encyclopedia of Type Strains, Phase IV (KMG-IV): sequencing the most valuable type-strain genomes for metagenomic binning, comparative biology and taxonomic classification.</title>
        <authorList>
            <person name="Goeker M."/>
        </authorList>
    </citation>
    <scope>NUCLEOTIDE SEQUENCE [LARGE SCALE GENOMIC DNA]</scope>
    <source>
        <strain evidence="1 2">DSM 26189</strain>
    </source>
</reference>
<dbReference type="Proteomes" id="UP000571950">
    <property type="component" value="Unassembled WGS sequence"/>
</dbReference>
<evidence type="ECO:0000313" key="1">
    <source>
        <dbReference type="EMBL" id="MBB3925056.1"/>
    </source>
</evidence>
<organism evidence="1 2">
    <name type="scientific">Sphingobium jiangsuense</name>
    <dbReference type="NCBI Taxonomy" id="870476"/>
    <lineage>
        <taxon>Bacteria</taxon>
        <taxon>Pseudomonadati</taxon>
        <taxon>Pseudomonadota</taxon>
        <taxon>Alphaproteobacteria</taxon>
        <taxon>Sphingomonadales</taxon>
        <taxon>Sphingomonadaceae</taxon>
        <taxon>Sphingobium</taxon>
    </lineage>
</organism>
<dbReference type="RefSeq" id="WP_188070613.1">
    <property type="nucleotide sequence ID" value="NZ_BSPS01000022.1"/>
</dbReference>
<gene>
    <name evidence="1" type="ORF">GGR43_000757</name>
</gene>
<accession>A0A7W6BHE2</accession>
<sequence length="121" mass="13151">MQAATKNAKNGLGLIRPKQFVADFLLPFPADFRGFPLWLVSPGACAVPAIGLVAPPTSVGGAFALEVTMAQIDAITLHVRRRWFFRPALYVLMAAAAVRLPCDQRRAGRWLADHAIVIEVV</sequence>
<name>A0A7W6BHE2_9SPHN</name>
<comment type="caution">
    <text evidence="1">The sequence shown here is derived from an EMBL/GenBank/DDBJ whole genome shotgun (WGS) entry which is preliminary data.</text>
</comment>
<keyword evidence="2" id="KW-1185">Reference proteome</keyword>
<evidence type="ECO:0000313" key="2">
    <source>
        <dbReference type="Proteomes" id="UP000571950"/>
    </source>
</evidence>
<proteinExistence type="predicted"/>
<protein>
    <submittedName>
        <fullName evidence="1">Uncharacterized protein</fullName>
    </submittedName>
</protein>